<reference evidence="1 2" key="2">
    <citation type="submission" date="2018-03" db="EMBL/GenBank/DDBJ databases">
        <title>The ancient ancestry and fast evolution of plastids.</title>
        <authorList>
            <person name="Moore K.R."/>
            <person name="Magnabosco C."/>
            <person name="Momper L."/>
            <person name="Gold D.A."/>
            <person name="Bosak T."/>
            <person name="Fournier G.P."/>
        </authorList>
    </citation>
    <scope>NUCLEOTIDE SEQUENCE [LARGE SCALE GENOMIC DNA]</scope>
    <source>
        <strain evidence="1 2">ULC007</strain>
    </source>
</reference>
<dbReference type="STRING" id="1920490.GCA_001895925_04338"/>
<dbReference type="Proteomes" id="UP000238634">
    <property type="component" value="Unassembled WGS sequence"/>
</dbReference>
<accession>A0A2T1DF53</accession>
<dbReference type="AlphaFoldDB" id="A0A2T1DF53"/>
<evidence type="ECO:0000313" key="2">
    <source>
        <dbReference type="Proteomes" id="UP000238634"/>
    </source>
</evidence>
<proteinExistence type="predicted"/>
<evidence type="ECO:0000313" key="1">
    <source>
        <dbReference type="EMBL" id="PSB19150.1"/>
    </source>
</evidence>
<dbReference type="EMBL" id="PVWG01000012">
    <property type="protein sequence ID" value="PSB19150.1"/>
    <property type="molecule type" value="Genomic_DNA"/>
</dbReference>
<gene>
    <name evidence="1" type="ORF">C7B65_12785</name>
</gene>
<organism evidence="1 2">
    <name type="scientific">Phormidesmis priestleyi ULC007</name>
    <dbReference type="NCBI Taxonomy" id="1920490"/>
    <lineage>
        <taxon>Bacteria</taxon>
        <taxon>Bacillati</taxon>
        <taxon>Cyanobacteriota</taxon>
        <taxon>Cyanophyceae</taxon>
        <taxon>Leptolyngbyales</taxon>
        <taxon>Leptolyngbyaceae</taxon>
        <taxon>Phormidesmis</taxon>
    </lineage>
</organism>
<reference evidence="1 2" key="1">
    <citation type="submission" date="2018-02" db="EMBL/GenBank/DDBJ databases">
        <authorList>
            <person name="Cohen D.B."/>
            <person name="Kent A.D."/>
        </authorList>
    </citation>
    <scope>NUCLEOTIDE SEQUENCE [LARGE SCALE GENOMIC DNA]</scope>
    <source>
        <strain evidence="1 2">ULC007</strain>
    </source>
</reference>
<name>A0A2T1DF53_9CYAN</name>
<protein>
    <submittedName>
        <fullName evidence="1">Uncharacterized protein</fullName>
    </submittedName>
</protein>
<comment type="caution">
    <text evidence="1">The sequence shown here is derived from an EMBL/GenBank/DDBJ whole genome shotgun (WGS) entry which is preliminary data.</text>
</comment>
<keyword evidence="2" id="KW-1185">Reference proteome</keyword>
<sequence>MGENLLDLGIPGTASRQYMGVLPAIADWVRLEVPASLVGLENTTVTGIAFTLYEGRAAWGHTGKSAAGSLPANDTVWVGDALPAGATPHTNNDSWTWIQGAELLTPFEEDFVAAIENNVRGVTPLRTLNNQLTAQLPAEASQLTTLGLERFIGLPETKVKQANDRIDFHFLRVQTDIYRIRQFVLGTDQAARLATSPTLAAIAEGGQSARVTQEQLNTFFTRKKSASVLTSPSFTILAAGTTQFATARQKAALFEPLLTQTTFTNFSDVGFASSAAFELKKTQDTQARIGVIKEQTAANKERFVSKQFSQPIADDVLEQSPLIGAASRTVTVAERLQPSASVEARNFTLSSRADTIESLANLGVDLGEVSVSGTTAKFKDVNSALLNQIRLGDTLAGTDESAQFSDGVKVLDNTVAALRLAEGWVQDYRVAIAKSSIGSNCSCLRDKCAVGGRCACAVCRTGRFQHKSDFAIVNRQHHIL</sequence>